<dbReference type="Gene3D" id="1.10.10.10">
    <property type="entry name" value="Winged helix-like DNA-binding domain superfamily/Winged helix DNA-binding domain"/>
    <property type="match status" value="1"/>
</dbReference>
<evidence type="ECO:0000313" key="3">
    <source>
        <dbReference type="Proteomes" id="UP000245712"/>
    </source>
</evidence>
<comment type="caution">
    <text evidence="2">The sequence shown here is derived from an EMBL/GenBank/DDBJ whole genome shotgun (WGS) entry which is preliminary data.</text>
</comment>
<protein>
    <submittedName>
        <fullName evidence="2">FtsK-like protein</fullName>
    </submittedName>
</protein>
<gene>
    <name evidence="2" type="ORF">C7402_102281</name>
</gene>
<dbReference type="EMBL" id="QEOB01000002">
    <property type="protein sequence ID" value="PVX86445.1"/>
    <property type="molecule type" value="Genomic_DNA"/>
</dbReference>
<dbReference type="SMART" id="SM00843">
    <property type="entry name" value="Ftsk_gamma"/>
    <property type="match status" value="1"/>
</dbReference>
<sequence>MNAPQGRGGSSDGTAPFDVDDDPLYGKAVSLVATNNRASVSFIQRHLQIGYTRAIALVGRMEQEGLVSPMNSVGHRSILPKIHGYSIAGNVTRASSSNSMGSNEAKSDDGQFDFMAGLEIYRETIANISNIACTAAALPNGAKLTPEQAIAFRDRHWHVLWRAILDIIAVCDENPQAVLDAIKGGGSHAE</sequence>
<feature type="domain" description="FtsK gamma" evidence="1">
    <location>
        <begin position="18"/>
        <end position="83"/>
    </location>
</feature>
<dbReference type="InterPro" id="IPR018541">
    <property type="entry name" value="Ftsk_gamma"/>
</dbReference>
<accession>A0ABX5KUC8</accession>
<organism evidence="2 3">
    <name type="scientific">Paraburkholderia unamae</name>
    <dbReference type="NCBI Taxonomy" id="219649"/>
    <lineage>
        <taxon>Bacteria</taxon>
        <taxon>Pseudomonadati</taxon>
        <taxon>Pseudomonadota</taxon>
        <taxon>Betaproteobacteria</taxon>
        <taxon>Burkholderiales</taxon>
        <taxon>Burkholderiaceae</taxon>
        <taxon>Paraburkholderia</taxon>
    </lineage>
</organism>
<dbReference type="RefSeq" id="WP_116609856.1">
    <property type="nucleotide sequence ID" value="NZ_QEOB01000002.1"/>
</dbReference>
<dbReference type="InterPro" id="IPR036390">
    <property type="entry name" value="WH_DNA-bd_sf"/>
</dbReference>
<reference evidence="2 3" key="1">
    <citation type="submission" date="2018-05" db="EMBL/GenBank/DDBJ databases">
        <title>Genomic Encyclopedia of Type Strains, Phase IV (KMG-V): Genome sequencing to study the core and pangenomes of soil and plant-associated prokaryotes.</title>
        <authorList>
            <person name="Whitman W."/>
        </authorList>
    </citation>
    <scope>NUCLEOTIDE SEQUENCE [LARGE SCALE GENOMIC DNA]</scope>
    <source>
        <strain evidence="2 3">SCZa-39</strain>
    </source>
</reference>
<keyword evidence="3" id="KW-1185">Reference proteome</keyword>
<dbReference type="SUPFAM" id="SSF46785">
    <property type="entry name" value="Winged helix' DNA-binding domain"/>
    <property type="match status" value="1"/>
</dbReference>
<evidence type="ECO:0000313" key="2">
    <source>
        <dbReference type="EMBL" id="PVX86445.1"/>
    </source>
</evidence>
<dbReference type="InterPro" id="IPR036388">
    <property type="entry name" value="WH-like_DNA-bd_sf"/>
</dbReference>
<evidence type="ECO:0000259" key="1">
    <source>
        <dbReference type="SMART" id="SM00843"/>
    </source>
</evidence>
<dbReference type="Proteomes" id="UP000245712">
    <property type="component" value="Unassembled WGS sequence"/>
</dbReference>
<name>A0ABX5KUC8_9BURK</name>
<proteinExistence type="predicted"/>
<dbReference type="Pfam" id="PF09397">
    <property type="entry name" value="FtsK_gamma"/>
    <property type="match status" value="1"/>
</dbReference>